<protein>
    <submittedName>
        <fullName evidence="1">Uncharacterized protein</fullName>
    </submittedName>
</protein>
<accession>A0A7J6QDS0</accession>
<evidence type="ECO:0000313" key="1">
    <source>
        <dbReference type="EMBL" id="KAF4706483.1"/>
    </source>
</evidence>
<sequence>MATGDHRLLFLLEVSPWRLSSPLATPEQIEEELQASLMRFLPGKNVPDNPVGMRMAVREAASSILYGTNAEAEAFNNTLKERYSSSLSALVQAVRELAPVAKAVDQVEVGFFHDVTCEETLCNISSQWWRGVTSPFIFGQGQYDPERVKDYIIGTGQEHPSSPPAPLWCQVEASAASRVLIITIGGDSANSQLAHPLASRARRHLGEALPHISVLHLGPDPSTEHLAEVEDLCAATGGFLLTCESIHSVASTISSLTQAFLARTEGLSRLLQQRRENHARLDKLRGCHAELLPNGTASAACPSGALLPSARMLEGLRDATQSIPWLWGRAIREWRAWAFGVRDVAFSEPGPLGLDVAAPPPSWRVAATHPPASVLTLSPQTPITAIGSMSITRSTSRRTFSRALAVRPVGLTLGDPYIRDLPTALVGHLACLVVADVMAARVIEPYKHNPPPVPVKDQSTGLSVDGAVAGLPTRVLALVVEYACDLLLVGKLGLSCKAMHQAILVDSRTDRKSPGFKMILYCLRNSALSGRTFRAAFLAWCHAEVASKDDDRETFLAEAWLGFSPTDALARVATEDLRGSTAAVPSDWFCLHRRRCLSRLSLLVDLAMPAYFGALDGRLAGRLRVEGVSIELAVANLAITTGLGGAGVLSDVAAWESIFWSESEPLCELLFPLRLVVAAILVHKQWVLENTAENVRRASEGSTVVDLIVVDSRETVSQPAEIVTLALVVQVMRKLMDVQTFQDAIVISEAIRIKLNRKWLSEWKSVQGLDPSSAA</sequence>
<proteinExistence type="predicted"/>
<gene>
    <name evidence="1" type="ORF">FOZ62_009785</name>
</gene>
<comment type="caution">
    <text evidence="1">The sequence shown here is derived from an EMBL/GenBank/DDBJ whole genome shotgun (WGS) entry which is preliminary data.</text>
</comment>
<dbReference type="EMBL" id="JABANM010030302">
    <property type="protein sequence ID" value="KAF4706483.1"/>
    <property type="molecule type" value="Genomic_DNA"/>
</dbReference>
<organism evidence="1 2">
    <name type="scientific">Perkinsus olseni</name>
    <name type="common">Perkinsus atlanticus</name>
    <dbReference type="NCBI Taxonomy" id="32597"/>
    <lineage>
        <taxon>Eukaryota</taxon>
        <taxon>Sar</taxon>
        <taxon>Alveolata</taxon>
        <taxon>Perkinsozoa</taxon>
        <taxon>Perkinsea</taxon>
        <taxon>Perkinsida</taxon>
        <taxon>Perkinsidae</taxon>
        <taxon>Perkinsus</taxon>
    </lineage>
</organism>
<evidence type="ECO:0000313" key="2">
    <source>
        <dbReference type="Proteomes" id="UP000574390"/>
    </source>
</evidence>
<name>A0A7J6QDS0_PEROL</name>
<dbReference type="Proteomes" id="UP000574390">
    <property type="component" value="Unassembled WGS sequence"/>
</dbReference>
<reference evidence="1 2" key="1">
    <citation type="submission" date="2020-04" db="EMBL/GenBank/DDBJ databases">
        <title>Perkinsus olseni comparative genomics.</title>
        <authorList>
            <person name="Bogema D.R."/>
        </authorList>
    </citation>
    <scope>NUCLEOTIDE SEQUENCE [LARGE SCALE GENOMIC DNA]</scope>
    <source>
        <strain evidence="1">ATCC PRA-205</strain>
    </source>
</reference>
<dbReference type="AlphaFoldDB" id="A0A7J6QDS0"/>